<dbReference type="OrthoDB" id="1144014at2"/>
<gene>
    <name evidence="2" type="ORF">FHK87_05170</name>
</gene>
<dbReference type="EMBL" id="VFWZ01000002">
    <property type="protein sequence ID" value="TPN86986.1"/>
    <property type="molecule type" value="Genomic_DNA"/>
</dbReference>
<dbReference type="AlphaFoldDB" id="A0A504J7Y8"/>
<dbReference type="PROSITE" id="PS51257">
    <property type="entry name" value="PROKAR_LIPOPROTEIN"/>
    <property type="match status" value="1"/>
</dbReference>
<evidence type="ECO:0008006" key="4">
    <source>
        <dbReference type="Google" id="ProtNLM"/>
    </source>
</evidence>
<comment type="caution">
    <text evidence="2">The sequence shown here is derived from an EMBL/GenBank/DDBJ whole genome shotgun (WGS) entry which is preliminary data.</text>
</comment>
<sequence length="230" mass="26646">MKNIIRVLFILLIIVSCSTQSKKETDDQTVENSDMNNVDSEETKETTSTKTIDLRKIDYPLDSLLSIDSERELIEIFGQENIERKTIYGPEGMGEFKVTILFPKSKNTVEIHWNDEINFNKLSRVRVFKQRSDWKTKEGIRVGTSIEELEIFNKKPFTFYGLEWDFSGGIDWNEGYLDKRKIYGSLGYPDKNMPEEFNSLIGDHTIQSSSEIARKAKLILSELVLIKKDN</sequence>
<accession>A0A504J7Y8</accession>
<protein>
    <recommendedName>
        <fullName evidence="4">Lipoprotein</fullName>
    </recommendedName>
</protein>
<name>A0A504J7Y8_9FLAO</name>
<proteinExistence type="predicted"/>
<reference evidence="2 3" key="1">
    <citation type="submission" date="2019-06" db="EMBL/GenBank/DDBJ databases">
        <authorList>
            <person name="Meng X."/>
        </authorList>
    </citation>
    <scope>NUCLEOTIDE SEQUENCE [LARGE SCALE GENOMIC DNA]</scope>
    <source>
        <strain evidence="2 3">M625</strain>
    </source>
</reference>
<dbReference type="RefSeq" id="WP_140590880.1">
    <property type="nucleotide sequence ID" value="NZ_VFWZ01000002.1"/>
</dbReference>
<keyword evidence="3" id="KW-1185">Reference proteome</keyword>
<evidence type="ECO:0000256" key="1">
    <source>
        <dbReference type="SAM" id="MobiDB-lite"/>
    </source>
</evidence>
<dbReference type="Proteomes" id="UP000315540">
    <property type="component" value="Unassembled WGS sequence"/>
</dbReference>
<feature type="region of interest" description="Disordered" evidence="1">
    <location>
        <begin position="23"/>
        <end position="47"/>
    </location>
</feature>
<organism evidence="2 3">
    <name type="scientific">Aquimarina algicola</name>
    <dbReference type="NCBI Taxonomy" id="2589995"/>
    <lineage>
        <taxon>Bacteria</taxon>
        <taxon>Pseudomonadati</taxon>
        <taxon>Bacteroidota</taxon>
        <taxon>Flavobacteriia</taxon>
        <taxon>Flavobacteriales</taxon>
        <taxon>Flavobacteriaceae</taxon>
        <taxon>Aquimarina</taxon>
    </lineage>
</organism>
<evidence type="ECO:0000313" key="2">
    <source>
        <dbReference type="EMBL" id="TPN86986.1"/>
    </source>
</evidence>
<evidence type="ECO:0000313" key="3">
    <source>
        <dbReference type="Proteomes" id="UP000315540"/>
    </source>
</evidence>